<dbReference type="KEGG" id="ypk:y3319"/>
<organism evidence="1 2">
    <name type="scientific">Yersinia pestis</name>
    <dbReference type="NCBI Taxonomy" id="632"/>
    <lineage>
        <taxon>Bacteria</taxon>
        <taxon>Pseudomonadati</taxon>
        <taxon>Pseudomonadota</taxon>
        <taxon>Gammaproteobacteria</taxon>
        <taxon>Enterobacterales</taxon>
        <taxon>Yersiniaceae</taxon>
        <taxon>Yersinia</taxon>
    </lineage>
</organism>
<gene>
    <name evidence="1" type="ordered locus">y3319</name>
</gene>
<accession>Q8CKL5</accession>
<sequence>MICGFISERQFGIGLQGLWVVNAGYTHGFALSPETKIIPCGDEYRAK</sequence>
<reference evidence="1 2" key="1">
    <citation type="journal article" date="2002" name="J. Bacteriol.">
        <title>Genome sequence of Yersinia pestis KIM.</title>
        <authorList>
            <person name="Deng W."/>
            <person name="Burland V."/>
            <person name="Plunkett G.III."/>
            <person name="Boutin A."/>
            <person name="Mayhew G.F."/>
            <person name="Liss P."/>
            <person name="Perna N.T."/>
            <person name="Rose D.J."/>
            <person name="Mau B."/>
            <person name="Zhou S."/>
            <person name="Schwartz D.C."/>
            <person name="Fetherston J.D."/>
            <person name="Lindler L.E."/>
            <person name="Brubaker R.R."/>
            <person name="Plana G.V."/>
            <person name="Straley S.C."/>
            <person name="McDonough K.A."/>
            <person name="Nilles M.L."/>
            <person name="Matson J.S."/>
            <person name="Blattner F.R."/>
            <person name="Perry R.D."/>
        </authorList>
    </citation>
    <scope>NUCLEOTIDE SEQUENCE [LARGE SCALE GENOMIC DNA]</scope>
    <source>
        <strain evidence="2">KIM10+ / Biovar Mediaevalis</strain>
    </source>
</reference>
<dbReference type="Proteomes" id="UP000002490">
    <property type="component" value="Chromosome"/>
</dbReference>
<dbReference type="HOGENOM" id="CLU_3175052_0_0_6"/>
<evidence type="ECO:0000313" key="1">
    <source>
        <dbReference type="EMBL" id="AAM86869.1"/>
    </source>
</evidence>
<proteinExistence type="predicted"/>
<dbReference type="AlphaFoldDB" id="Q8CKL5"/>
<protein>
    <submittedName>
        <fullName evidence="1">Uncharacterized protein</fullName>
    </submittedName>
</protein>
<dbReference type="DNASU" id="1148266"/>
<dbReference type="EMBL" id="AE009952">
    <property type="protein sequence ID" value="AAM86869.1"/>
    <property type="molecule type" value="Genomic_DNA"/>
</dbReference>
<name>Q8CKL5_YERPE</name>
<evidence type="ECO:0000313" key="2">
    <source>
        <dbReference type="Proteomes" id="UP000002490"/>
    </source>
</evidence>